<keyword evidence="6" id="KW-0012">Acyltransferase</keyword>
<dbReference type="GO" id="GO:0016787">
    <property type="term" value="F:hydrolase activity"/>
    <property type="evidence" value="ECO:0007669"/>
    <property type="project" value="UniProtKB-KW"/>
</dbReference>
<dbReference type="SUPFAM" id="SSF55729">
    <property type="entry name" value="Acyl-CoA N-acyltransferases (Nat)"/>
    <property type="match status" value="1"/>
</dbReference>
<feature type="region of interest" description="Disordered" evidence="3">
    <location>
        <begin position="329"/>
        <end position="354"/>
    </location>
</feature>
<dbReference type="PROSITE" id="PS51186">
    <property type="entry name" value="GNAT"/>
    <property type="match status" value="1"/>
</dbReference>
<reference evidence="6" key="2">
    <citation type="submission" date="2021-04" db="EMBL/GenBank/DDBJ databases">
        <authorList>
            <person name="Gilroy R."/>
        </authorList>
    </citation>
    <scope>NUCLEOTIDE SEQUENCE</scope>
    <source>
        <strain evidence="6">ChiSxjej3B15-24422</strain>
    </source>
</reference>
<protein>
    <submittedName>
        <fullName evidence="6">GNAT family N-acetyltransferase</fullName>
        <ecNumber evidence="6">2.3.1.-</ecNumber>
    </submittedName>
</protein>
<keyword evidence="6" id="KW-0808">Transferase</keyword>
<dbReference type="SUPFAM" id="SSF55811">
    <property type="entry name" value="Nudix"/>
    <property type="match status" value="1"/>
</dbReference>
<gene>
    <name evidence="6" type="ORF">H9831_05020</name>
</gene>
<evidence type="ECO:0000256" key="1">
    <source>
        <dbReference type="ARBA" id="ARBA00005582"/>
    </source>
</evidence>
<dbReference type="AlphaFoldDB" id="A0A9D1YNK0"/>
<dbReference type="InterPro" id="IPR000182">
    <property type="entry name" value="GNAT_dom"/>
</dbReference>
<dbReference type="PANTHER" id="PTHR43736">
    <property type="entry name" value="ADP-RIBOSE PYROPHOSPHATASE"/>
    <property type="match status" value="1"/>
</dbReference>
<evidence type="ECO:0000256" key="2">
    <source>
        <dbReference type="ARBA" id="ARBA00022801"/>
    </source>
</evidence>
<dbReference type="Gene3D" id="3.90.79.10">
    <property type="entry name" value="Nucleoside Triphosphate Pyrophosphohydrolase"/>
    <property type="match status" value="1"/>
</dbReference>
<dbReference type="Pfam" id="PF00583">
    <property type="entry name" value="Acetyltransf_1"/>
    <property type="match status" value="1"/>
</dbReference>
<evidence type="ECO:0000256" key="3">
    <source>
        <dbReference type="SAM" id="MobiDB-lite"/>
    </source>
</evidence>
<dbReference type="InterPro" id="IPR020084">
    <property type="entry name" value="NUDIX_hydrolase_CS"/>
</dbReference>
<dbReference type="Proteomes" id="UP000824007">
    <property type="component" value="Unassembled WGS sequence"/>
</dbReference>
<dbReference type="InterPro" id="IPR000086">
    <property type="entry name" value="NUDIX_hydrolase_dom"/>
</dbReference>
<dbReference type="CDD" id="cd04301">
    <property type="entry name" value="NAT_SF"/>
    <property type="match status" value="1"/>
</dbReference>
<dbReference type="CDD" id="cd04693">
    <property type="entry name" value="NUDIX_Hydrolase"/>
    <property type="match status" value="1"/>
</dbReference>
<feature type="domain" description="Nudix hydrolase" evidence="5">
    <location>
        <begin position="29"/>
        <end position="161"/>
    </location>
</feature>
<proteinExistence type="inferred from homology"/>
<evidence type="ECO:0000313" key="6">
    <source>
        <dbReference type="EMBL" id="HIY60029.1"/>
    </source>
</evidence>
<reference evidence="6" key="1">
    <citation type="journal article" date="2021" name="PeerJ">
        <title>Extensive microbial diversity within the chicken gut microbiome revealed by metagenomics and culture.</title>
        <authorList>
            <person name="Gilroy R."/>
            <person name="Ravi A."/>
            <person name="Getino M."/>
            <person name="Pursley I."/>
            <person name="Horton D.L."/>
            <person name="Alikhan N.F."/>
            <person name="Baker D."/>
            <person name="Gharbi K."/>
            <person name="Hall N."/>
            <person name="Watson M."/>
            <person name="Adriaenssens E.M."/>
            <person name="Foster-Nyarko E."/>
            <person name="Jarju S."/>
            <person name="Secka A."/>
            <person name="Antonio M."/>
            <person name="Oren A."/>
            <person name="Chaudhuri R.R."/>
            <person name="La Ragione R."/>
            <person name="Hildebrand F."/>
            <person name="Pallen M.J."/>
        </authorList>
    </citation>
    <scope>NUCLEOTIDE SEQUENCE</scope>
    <source>
        <strain evidence="6">ChiSxjej3B15-24422</strain>
    </source>
</reference>
<comment type="caution">
    <text evidence="6">The sequence shown here is derived from an EMBL/GenBank/DDBJ whole genome shotgun (WGS) entry which is preliminary data.</text>
</comment>
<dbReference type="Gene3D" id="3.40.630.30">
    <property type="match status" value="1"/>
</dbReference>
<dbReference type="InterPro" id="IPR015797">
    <property type="entry name" value="NUDIX_hydrolase-like_dom_sf"/>
</dbReference>
<comment type="similarity">
    <text evidence="1">Belongs to the Nudix hydrolase family.</text>
</comment>
<feature type="compositionally biased region" description="Basic and acidic residues" evidence="3">
    <location>
        <begin position="343"/>
        <end position="354"/>
    </location>
</feature>
<organism evidence="6 7">
    <name type="scientific">Candidatus Eisenbergiella pullistercoris</name>
    <dbReference type="NCBI Taxonomy" id="2838555"/>
    <lineage>
        <taxon>Bacteria</taxon>
        <taxon>Bacillati</taxon>
        <taxon>Bacillota</taxon>
        <taxon>Clostridia</taxon>
        <taxon>Lachnospirales</taxon>
        <taxon>Lachnospiraceae</taxon>
        <taxon>Eisenbergiella</taxon>
    </lineage>
</organism>
<dbReference type="GO" id="GO:0016747">
    <property type="term" value="F:acyltransferase activity, transferring groups other than amino-acyl groups"/>
    <property type="evidence" value="ECO:0007669"/>
    <property type="project" value="InterPro"/>
</dbReference>
<dbReference type="PANTHER" id="PTHR43736:SF1">
    <property type="entry name" value="DIHYDRONEOPTERIN TRIPHOSPHATE DIPHOSPHATASE"/>
    <property type="match status" value="1"/>
</dbReference>
<evidence type="ECO:0000313" key="7">
    <source>
        <dbReference type="Proteomes" id="UP000824007"/>
    </source>
</evidence>
<dbReference type="EC" id="2.3.1.-" evidence="6"/>
<feature type="domain" description="N-acetyltransferase" evidence="4">
    <location>
        <begin position="181"/>
        <end position="333"/>
    </location>
</feature>
<dbReference type="PROSITE" id="PS00893">
    <property type="entry name" value="NUDIX_BOX"/>
    <property type="match status" value="1"/>
</dbReference>
<dbReference type="EMBL" id="DXDD01000065">
    <property type="protein sequence ID" value="HIY60029.1"/>
    <property type="molecule type" value="Genomic_DNA"/>
</dbReference>
<keyword evidence="2" id="KW-0378">Hydrolase</keyword>
<sequence length="354" mass="40635">MELWDAYDRNLEKIDGMTLIRGEKSPEGVYHLVCDVIVRHTDGEYLLMQRDSRKHYGGMWEATAGGSALRGESPMECARRELLEETGIHAEWLEELGRVRADGRNTVYCEFLCITDCKKDSIVLQEGETSDYRWVTRDELLSMKRDELVTQRMQMFIDELKSGIRSDADRGPYEPVSKEKMEFKKLTSSDTEWNALADYAENCSWGAGKTLAEEMRQKHFTGWERVILAEDQGRVAGYCTVSGTDCIPDVSYTPYIGMLFVGEEYRGKRLSQRMIDFASEYLKEVGFSEVYLVSDHENLYEKYGFQVIDEKMAPWGRMQKIYRRAVPEKDPAGKDAGGCFGKPGHEEPVSFRKA</sequence>
<dbReference type="InterPro" id="IPR016181">
    <property type="entry name" value="Acyl_CoA_acyltransferase"/>
</dbReference>
<dbReference type="Pfam" id="PF00293">
    <property type="entry name" value="NUDIX"/>
    <property type="match status" value="1"/>
</dbReference>
<dbReference type="PROSITE" id="PS51462">
    <property type="entry name" value="NUDIX"/>
    <property type="match status" value="1"/>
</dbReference>
<name>A0A9D1YNK0_9FIRM</name>
<evidence type="ECO:0000259" key="4">
    <source>
        <dbReference type="PROSITE" id="PS51186"/>
    </source>
</evidence>
<accession>A0A9D1YNK0</accession>
<evidence type="ECO:0000259" key="5">
    <source>
        <dbReference type="PROSITE" id="PS51462"/>
    </source>
</evidence>